<evidence type="ECO:0000256" key="10">
    <source>
        <dbReference type="SAM" id="MobiDB-lite"/>
    </source>
</evidence>
<evidence type="ECO:0000313" key="13">
    <source>
        <dbReference type="EMBL" id="GAV55353.1"/>
    </source>
</evidence>
<dbReference type="PANTHER" id="PTHR13224">
    <property type="entry name" value="THYROID HORMONE RECEPTOR-ASSOCIATED PROTEIN-RELATED"/>
    <property type="match status" value="1"/>
</dbReference>
<keyword evidence="4 9" id="KW-0805">Transcription regulation</keyword>
<comment type="caution">
    <text evidence="13">The sequence shown here is derived from an EMBL/GenBank/DDBJ whole genome shotgun (WGS) entry which is preliminary data.</text>
</comment>
<keyword evidence="6 9" id="KW-0804">Transcription</keyword>
<evidence type="ECO:0000313" key="14">
    <source>
        <dbReference type="Proteomes" id="UP000187013"/>
    </source>
</evidence>
<dbReference type="InterPro" id="IPR048338">
    <property type="entry name" value="Mediator_Med16"/>
</dbReference>
<evidence type="ECO:0000256" key="1">
    <source>
        <dbReference type="ARBA" id="ARBA00004123"/>
    </source>
</evidence>
<dbReference type="AlphaFoldDB" id="A0A1Q3AIM5"/>
<dbReference type="InterPro" id="IPR048339">
    <property type="entry name" value="Mediator_Med16_C"/>
</dbReference>
<accession>A0A1Q3AIM5</accession>
<organism evidence="13 14">
    <name type="scientific">Zygosaccharomyces rouxii</name>
    <dbReference type="NCBI Taxonomy" id="4956"/>
    <lineage>
        <taxon>Eukaryota</taxon>
        <taxon>Fungi</taxon>
        <taxon>Dikarya</taxon>
        <taxon>Ascomycota</taxon>
        <taxon>Saccharomycotina</taxon>
        <taxon>Saccharomycetes</taxon>
        <taxon>Saccharomycetales</taxon>
        <taxon>Saccharomycetaceae</taxon>
        <taxon>Zygosaccharomyces</taxon>
    </lineage>
</organism>
<evidence type="ECO:0000256" key="6">
    <source>
        <dbReference type="ARBA" id="ARBA00023163"/>
    </source>
</evidence>
<dbReference type="Proteomes" id="UP000187013">
    <property type="component" value="Unassembled WGS sequence"/>
</dbReference>
<feature type="compositionally biased region" description="Low complexity" evidence="10">
    <location>
        <begin position="179"/>
        <end position="194"/>
    </location>
</feature>
<evidence type="ECO:0000256" key="7">
    <source>
        <dbReference type="ARBA" id="ARBA00023242"/>
    </source>
</evidence>
<reference evidence="13 14" key="1">
    <citation type="submission" date="2016-08" db="EMBL/GenBank/DDBJ databases">
        <title>Draft genome sequence of allopolyploid Zygosaccharomyces rouxii.</title>
        <authorList>
            <person name="Watanabe J."/>
            <person name="Uehara K."/>
            <person name="Mogi Y."/>
            <person name="Tsukioka Y."/>
        </authorList>
    </citation>
    <scope>NUCLEOTIDE SEQUENCE [LARGE SCALE GENOMIC DNA]</scope>
    <source>
        <strain evidence="13 14">NBRC 110957</strain>
    </source>
</reference>
<keyword evidence="7 9" id="KW-0539">Nucleus</keyword>
<evidence type="ECO:0000256" key="8">
    <source>
        <dbReference type="ARBA" id="ARBA00032015"/>
    </source>
</evidence>
<comment type="function">
    <text evidence="9">Component of the Mediator complex, a coactivator involved in the regulated transcription of nearly all RNA polymerase II-dependent genes. Mediator functions as a bridge to convey information from gene-specific regulatory proteins to the basal RNA polymerase II transcription machinery. Mediator is recruited to promoters by direct interactions with regulatory proteins and serves as a scaffold for the assembly of a functional preinitiation complex with RNA polymerase II and the general transcription factors.</text>
</comment>
<gene>
    <name evidence="9" type="primary">MED16</name>
    <name evidence="13" type="ORF">ZYGR_0AS06770</name>
</gene>
<dbReference type="Pfam" id="PF20719">
    <property type="entry name" value="Med16_C"/>
    <property type="match status" value="1"/>
</dbReference>
<evidence type="ECO:0000256" key="9">
    <source>
        <dbReference type="RuleBase" id="RU364149"/>
    </source>
</evidence>
<name>A0A1Q3AIM5_ZYGRO</name>
<dbReference type="GO" id="GO:0045893">
    <property type="term" value="P:positive regulation of DNA-templated transcription"/>
    <property type="evidence" value="ECO:0007669"/>
    <property type="project" value="TreeGrafter"/>
</dbReference>
<keyword evidence="5 9" id="KW-0010">Activator</keyword>
<evidence type="ECO:0000256" key="4">
    <source>
        <dbReference type="ARBA" id="ARBA00023015"/>
    </source>
</evidence>
<dbReference type="EMBL" id="BDGX01000045">
    <property type="protein sequence ID" value="GAV55353.1"/>
    <property type="molecule type" value="Genomic_DNA"/>
</dbReference>
<comment type="similarity">
    <text evidence="2 9">Belongs to the Mediator complex subunit 16 family.</text>
</comment>
<sequence>MRQKGNSLGSMSSIGQDLVSWSKTGLIAYGDSKSPEGNLCITFLECINGTNWRFHPVQRYIIHPHLHENTAMNGVGNNSGHHSGNGVHPSSGSGQTPSLTGGGNNDKHPYGFFYNVSSVHWNNWFSLPGDMLAVCDELGNMTMLISGQSPEGPSTIEKLTMLFQDNVYKIHNQLVPLRPTTATTSTPSSTSTSSLGKMERKQTKKEYHTTILNFHWLSSSKPVICSQFCVFDVSSNTHRNKAQQIPPFGVFHPPFMKYACMAVRKNGQIDFWYQFSNSKDHKKITLQLQNSQNERTKELDWLECAKITPINDDQCMLISTYSKYFRRLSFYKLHINWNVNVTNPTILNDPTLKISHILDVVPDALDDEGRVLQLAHLHVLSKSSVEKNPYPEILLVYDVFGTKNSLLKRFRLIQSQLAPDFVNILKSASFPSNGGNPTNQPLRSNHFSLLQTGSITFPNRVISVTSEMLDGLASFYFQDGSIATYNQNDWKLESERLQNQNRQGKFRDMITSILSAGLQFPKLPPSAAIEWLRISPSMGGVIVKLTKKSNPRFYAIQDKNCDDVGADASNATTLAFGFVASTHRQLSSEDLSIACKTHVVRLTQIDEERARNFITTLISCIYSFFNVTPDAPKEIMDKMISSRPIQKTMLLQLELGCTFKQSNVYEMARVIMSLRNVLFAFNGVSRNLHFAVEQLSNSSLQQSSSKAFQTSFSKQDLVHSLIPIAKWFVKFVTYLIQEVILLINDPQDKSNTLVLGVFGARMPRTLILSILNEIKKVTQIVTKFPETSYPVLNESSKFLKMVLGESPVNFEKFETFLVDVNNKFSAFNEQQPSSLREPSLLVKAEIPSDVYKMGDFLLAYSNNAVISHVNATSVYFTDTSELRISHGEFFNPQLLKLLQPIEQGLVVDTDDLPEDLRSSRSFCQAKYDTISFDHFTQEELADGKLKRCCRCGCVTRAGYVISPNKTIVPTSIQTKRWPTMYTRICICSGFLYELSD</sequence>
<feature type="region of interest" description="Disordered" evidence="10">
    <location>
        <begin position="178"/>
        <end position="200"/>
    </location>
</feature>
<dbReference type="InterPro" id="IPR021665">
    <property type="entry name" value="Mediator_Med16_N"/>
</dbReference>
<dbReference type="PANTHER" id="PTHR13224:SF6">
    <property type="entry name" value="MEDIATOR OF RNA POLYMERASE II TRANSCRIPTION SUBUNIT 16"/>
    <property type="match status" value="1"/>
</dbReference>
<comment type="subcellular location">
    <subcellularLocation>
        <location evidence="1 9">Nucleus</location>
    </subcellularLocation>
</comment>
<evidence type="ECO:0000259" key="12">
    <source>
        <dbReference type="Pfam" id="PF20719"/>
    </source>
</evidence>
<evidence type="ECO:0000259" key="11">
    <source>
        <dbReference type="Pfam" id="PF11635"/>
    </source>
</evidence>
<dbReference type="OrthoDB" id="4139168at2759"/>
<comment type="subunit">
    <text evidence="9">Component of the Mediator complex.</text>
</comment>
<dbReference type="Pfam" id="PF11635">
    <property type="entry name" value="Med16_N"/>
    <property type="match status" value="1"/>
</dbReference>
<evidence type="ECO:0000256" key="3">
    <source>
        <dbReference type="ARBA" id="ARBA00019614"/>
    </source>
</evidence>
<feature type="compositionally biased region" description="Low complexity" evidence="10">
    <location>
        <begin position="73"/>
        <end position="94"/>
    </location>
</feature>
<proteinExistence type="inferred from homology"/>
<feature type="domain" description="Mediator complex subunit Med16 N-terminal" evidence="11">
    <location>
        <begin position="199"/>
        <end position="522"/>
    </location>
</feature>
<feature type="domain" description="Mediator complex subunit 16 C-terminal" evidence="12">
    <location>
        <begin position="862"/>
        <end position="993"/>
    </location>
</feature>
<dbReference type="GO" id="GO:0016592">
    <property type="term" value="C:mediator complex"/>
    <property type="evidence" value="ECO:0007669"/>
    <property type="project" value="InterPro"/>
</dbReference>
<feature type="region of interest" description="Disordered" evidence="10">
    <location>
        <begin position="73"/>
        <end position="102"/>
    </location>
</feature>
<protein>
    <recommendedName>
        <fullName evidence="3 9">Mediator of RNA polymerase II transcription subunit 16</fullName>
    </recommendedName>
    <alternativeName>
        <fullName evidence="8 9">Mediator complex subunit 16</fullName>
    </alternativeName>
</protein>
<evidence type="ECO:0000256" key="2">
    <source>
        <dbReference type="ARBA" id="ARBA00006543"/>
    </source>
</evidence>
<evidence type="ECO:0000256" key="5">
    <source>
        <dbReference type="ARBA" id="ARBA00023159"/>
    </source>
</evidence>